<dbReference type="AlphaFoldDB" id="A0A922CFS5"/>
<sequence length="822" mass="92947">MLLNLLNLYSLIFALFSKIEGMSHDLAELQPKIEMNATMMSIMHLNESTPTSCFEEIVSCGPCTLELTVKLIANDAVTVSDVITTPMSIIGSTESVIGIQKRSIMREIDDKLITENLADEPSIEATAGAIDNALLGLQELERLRKITHLQFPFNVTEAVDNDTYIDYDSTNDLESTTLNSILLGIKELERLRNISLLYTAVTEEDSDISDKDNDYSFYDTDNGASSINTPIENITNENFDPSDISSRTNMPDSIDNKSTIDDFSLHTDTEMTNISSDTTKIYSLMPETTVVDPSHGSTATTTDLNWSLESTFNDTSTSTSVVNTETQFTFETETTDNSIKLTTNPDESIIQNTSPTDEYSTEYTTLDKSTTGSYITELASTSNIKTELSTYLNPTSVKYEMTDIVTTASTVTTKLTSEVATTTNPVTLCPNITFNCTVTCGGQNVTQIFTMFNCTVVNRVCYVRRCNDGALNDLNSNKTGIAVDYYYIDENNRKMYNLTIATKRKLRKLCWETMFGQELVKLTMMDLVFVLLGTLFMDFFRALFVRYMNRCWCWDLEKKFPEYGDFKIAENILHLINNQGMVWMGMFFSPGLVVLNVVKLMIMMYLRSWAVMTCNVPHEVVFRVSKSNNFYLALLLTMLFLCVLPVGYTIVWVKPSWHCGPFSEYQKIYEILTRNIEKLLPQSLTFALGYIASPSIVIPLLVLLILIIYYLTSLTNSLREANNDLKIQLRRERTEERRKMFQLADTRRRTGSSAMDNTPFARWKKALPSLPLSKSIDSEDRKMLMGDDAVPPPKSAKKRGNAFISRQSFIILLCVKIDIIYH</sequence>
<dbReference type="GO" id="GO:0005886">
    <property type="term" value="C:plasma membrane"/>
    <property type="evidence" value="ECO:0007669"/>
    <property type="project" value="InterPro"/>
</dbReference>
<organism evidence="10 11">
    <name type="scientific">Manduca sexta</name>
    <name type="common">Tobacco hawkmoth</name>
    <name type="synonym">Tobacco hornworm</name>
    <dbReference type="NCBI Taxonomy" id="7130"/>
    <lineage>
        <taxon>Eukaryota</taxon>
        <taxon>Metazoa</taxon>
        <taxon>Ecdysozoa</taxon>
        <taxon>Arthropoda</taxon>
        <taxon>Hexapoda</taxon>
        <taxon>Insecta</taxon>
        <taxon>Pterygota</taxon>
        <taxon>Neoptera</taxon>
        <taxon>Endopterygota</taxon>
        <taxon>Lepidoptera</taxon>
        <taxon>Glossata</taxon>
        <taxon>Ditrysia</taxon>
        <taxon>Bombycoidea</taxon>
        <taxon>Sphingidae</taxon>
        <taxon>Sphinginae</taxon>
        <taxon>Sphingini</taxon>
        <taxon>Manduca</taxon>
    </lineage>
</organism>
<evidence type="ECO:0000259" key="9">
    <source>
        <dbReference type="Pfam" id="PF07810"/>
    </source>
</evidence>
<evidence type="ECO:0000256" key="6">
    <source>
        <dbReference type="SAM" id="MobiDB-lite"/>
    </source>
</evidence>
<accession>A0A922CFS5</accession>
<feature type="transmembrane region" description="Helical" evidence="7">
    <location>
        <begin position="684"/>
        <end position="711"/>
    </location>
</feature>
<evidence type="ECO:0000313" key="11">
    <source>
        <dbReference type="Proteomes" id="UP000791440"/>
    </source>
</evidence>
<feature type="chain" id="PRO_5036839470" description="TMC domain-containing protein" evidence="8">
    <location>
        <begin position="22"/>
        <end position="822"/>
    </location>
</feature>
<gene>
    <name evidence="10" type="ORF">O3G_MSEX003465</name>
</gene>
<reference evidence="10" key="2">
    <citation type="submission" date="2020-12" db="EMBL/GenBank/DDBJ databases">
        <authorList>
            <person name="Kanost M."/>
        </authorList>
    </citation>
    <scope>NUCLEOTIDE SEQUENCE</scope>
</reference>
<evidence type="ECO:0000256" key="4">
    <source>
        <dbReference type="ARBA" id="ARBA00022989"/>
    </source>
</evidence>
<keyword evidence="4 7" id="KW-1133">Transmembrane helix</keyword>
<comment type="similarity">
    <text evidence="2">Belongs to the TMC family.</text>
</comment>
<dbReference type="InterPro" id="IPR012496">
    <property type="entry name" value="TMC_dom"/>
</dbReference>
<keyword evidence="8" id="KW-0732">Signal</keyword>
<feature type="domain" description="TMC" evidence="9">
    <location>
        <begin position="510"/>
        <end position="625"/>
    </location>
</feature>
<dbReference type="PANTHER" id="PTHR23302">
    <property type="entry name" value="TRANSMEMBRANE CHANNEL-RELATED"/>
    <property type="match status" value="1"/>
</dbReference>
<protein>
    <recommendedName>
        <fullName evidence="9">TMC domain-containing protein</fullName>
    </recommendedName>
</protein>
<keyword evidence="11" id="KW-1185">Reference proteome</keyword>
<reference evidence="10" key="1">
    <citation type="journal article" date="2016" name="Insect Biochem. Mol. Biol.">
        <title>Multifaceted biological insights from a draft genome sequence of the tobacco hornworm moth, Manduca sexta.</title>
        <authorList>
            <person name="Kanost M.R."/>
            <person name="Arrese E.L."/>
            <person name="Cao X."/>
            <person name="Chen Y.R."/>
            <person name="Chellapilla S."/>
            <person name="Goldsmith M.R."/>
            <person name="Grosse-Wilde E."/>
            <person name="Heckel D.G."/>
            <person name="Herndon N."/>
            <person name="Jiang H."/>
            <person name="Papanicolaou A."/>
            <person name="Qu J."/>
            <person name="Soulages J.L."/>
            <person name="Vogel H."/>
            <person name="Walters J."/>
            <person name="Waterhouse R.M."/>
            <person name="Ahn S.J."/>
            <person name="Almeida F.C."/>
            <person name="An C."/>
            <person name="Aqrawi P."/>
            <person name="Bretschneider A."/>
            <person name="Bryant W.B."/>
            <person name="Bucks S."/>
            <person name="Chao H."/>
            <person name="Chevignon G."/>
            <person name="Christen J.M."/>
            <person name="Clarke D.F."/>
            <person name="Dittmer N.T."/>
            <person name="Ferguson L.C.F."/>
            <person name="Garavelou S."/>
            <person name="Gordon K.H.J."/>
            <person name="Gunaratna R.T."/>
            <person name="Han Y."/>
            <person name="Hauser F."/>
            <person name="He Y."/>
            <person name="Heidel-Fischer H."/>
            <person name="Hirsh A."/>
            <person name="Hu Y."/>
            <person name="Jiang H."/>
            <person name="Kalra D."/>
            <person name="Klinner C."/>
            <person name="Konig C."/>
            <person name="Kovar C."/>
            <person name="Kroll A.R."/>
            <person name="Kuwar S.S."/>
            <person name="Lee S.L."/>
            <person name="Lehman R."/>
            <person name="Li K."/>
            <person name="Li Z."/>
            <person name="Liang H."/>
            <person name="Lovelace S."/>
            <person name="Lu Z."/>
            <person name="Mansfield J.H."/>
            <person name="McCulloch K.J."/>
            <person name="Mathew T."/>
            <person name="Morton B."/>
            <person name="Muzny D.M."/>
            <person name="Neunemann D."/>
            <person name="Ongeri F."/>
            <person name="Pauchet Y."/>
            <person name="Pu L.L."/>
            <person name="Pyrousis I."/>
            <person name="Rao X.J."/>
            <person name="Redding A."/>
            <person name="Roesel C."/>
            <person name="Sanchez-Gracia A."/>
            <person name="Schaack S."/>
            <person name="Shukla A."/>
            <person name="Tetreau G."/>
            <person name="Wang Y."/>
            <person name="Xiong G.H."/>
            <person name="Traut W."/>
            <person name="Walsh T.K."/>
            <person name="Worley K.C."/>
            <person name="Wu D."/>
            <person name="Wu W."/>
            <person name="Wu Y.Q."/>
            <person name="Zhang X."/>
            <person name="Zou Z."/>
            <person name="Zucker H."/>
            <person name="Briscoe A.D."/>
            <person name="Burmester T."/>
            <person name="Clem R.J."/>
            <person name="Feyereisen R."/>
            <person name="Grimmelikhuijzen C.J.P."/>
            <person name="Hamodrakas S.J."/>
            <person name="Hansson B.S."/>
            <person name="Huguet E."/>
            <person name="Jermiin L.S."/>
            <person name="Lan Q."/>
            <person name="Lehman H.K."/>
            <person name="Lorenzen M."/>
            <person name="Merzendorfer H."/>
            <person name="Michalopoulos I."/>
            <person name="Morton D.B."/>
            <person name="Muthukrishnan S."/>
            <person name="Oakeshott J.G."/>
            <person name="Palmer W."/>
            <person name="Park Y."/>
            <person name="Passarelli A.L."/>
            <person name="Rozas J."/>
            <person name="Schwartz L.M."/>
            <person name="Smith W."/>
            <person name="Southgate A."/>
            <person name="Vilcinskas A."/>
            <person name="Vogt R."/>
            <person name="Wang P."/>
            <person name="Werren J."/>
            <person name="Yu X.Q."/>
            <person name="Zhou J.J."/>
            <person name="Brown S.J."/>
            <person name="Scherer S.E."/>
            <person name="Richards S."/>
            <person name="Blissard G.W."/>
        </authorList>
    </citation>
    <scope>NUCLEOTIDE SEQUENCE</scope>
</reference>
<evidence type="ECO:0000256" key="3">
    <source>
        <dbReference type="ARBA" id="ARBA00022692"/>
    </source>
</evidence>
<dbReference type="Pfam" id="PF07810">
    <property type="entry name" value="TMC"/>
    <property type="match status" value="1"/>
</dbReference>
<evidence type="ECO:0000256" key="5">
    <source>
        <dbReference type="ARBA" id="ARBA00023136"/>
    </source>
</evidence>
<proteinExistence type="inferred from homology"/>
<name>A0A922CFS5_MANSE</name>
<feature type="transmembrane region" description="Helical" evidence="7">
    <location>
        <begin position="519"/>
        <end position="540"/>
    </location>
</feature>
<keyword evidence="5 7" id="KW-0472">Membrane</keyword>
<evidence type="ECO:0000256" key="2">
    <source>
        <dbReference type="ARBA" id="ARBA00006510"/>
    </source>
</evidence>
<feature type="compositionally biased region" description="Low complexity" evidence="6">
    <location>
        <begin position="228"/>
        <end position="238"/>
    </location>
</feature>
<evidence type="ECO:0000313" key="10">
    <source>
        <dbReference type="EMBL" id="KAG6444667.1"/>
    </source>
</evidence>
<dbReference type="GO" id="GO:0008381">
    <property type="term" value="F:mechanosensitive monoatomic ion channel activity"/>
    <property type="evidence" value="ECO:0007669"/>
    <property type="project" value="TreeGrafter"/>
</dbReference>
<dbReference type="Proteomes" id="UP000791440">
    <property type="component" value="Unassembled WGS sequence"/>
</dbReference>
<evidence type="ECO:0000256" key="7">
    <source>
        <dbReference type="SAM" id="Phobius"/>
    </source>
</evidence>
<dbReference type="EMBL" id="JH668312">
    <property type="protein sequence ID" value="KAG6444667.1"/>
    <property type="molecule type" value="Genomic_DNA"/>
</dbReference>
<keyword evidence="3 7" id="KW-0812">Transmembrane</keyword>
<feature type="transmembrane region" description="Helical" evidence="7">
    <location>
        <begin position="630"/>
        <end position="653"/>
    </location>
</feature>
<comment type="caution">
    <text evidence="10">The sequence shown here is derived from an EMBL/GenBank/DDBJ whole genome shotgun (WGS) entry which is preliminary data.</text>
</comment>
<feature type="region of interest" description="Disordered" evidence="6">
    <location>
        <begin position="228"/>
        <end position="255"/>
    </location>
</feature>
<dbReference type="PANTHER" id="PTHR23302:SF40">
    <property type="entry name" value="TRANSMEMBRANE CHANNEL-LIKE PROTEIN"/>
    <property type="match status" value="1"/>
</dbReference>
<evidence type="ECO:0000256" key="1">
    <source>
        <dbReference type="ARBA" id="ARBA00004141"/>
    </source>
</evidence>
<evidence type="ECO:0000256" key="8">
    <source>
        <dbReference type="SAM" id="SignalP"/>
    </source>
</evidence>
<dbReference type="InterPro" id="IPR038900">
    <property type="entry name" value="TMC"/>
</dbReference>
<comment type="subcellular location">
    <subcellularLocation>
        <location evidence="1">Membrane</location>
        <topology evidence="1">Multi-pass membrane protein</topology>
    </subcellularLocation>
</comment>
<feature type="signal peptide" evidence="8">
    <location>
        <begin position="1"/>
        <end position="21"/>
    </location>
</feature>